<dbReference type="PROSITE" id="PS00455">
    <property type="entry name" value="AMP_BINDING"/>
    <property type="match status" value="1"/>
</dbReference>
<feature type="domain" description="AMP-dependent synthetase/ligase" evidence="3">
    <location>
        <begin position="4"/>
        <end position="321"/>
    </location>
</feature>
<evidence type="ECO:0000256" key="1">
    <source>
        <dbReference type="ARBA" id="ARBA00022598"/>
    </source>
</evidence>
<dbReference type="InterPro" id="IPR050237">
    <property type="entry name" value="ATP-dep_AMP-bd_enzyme"/>
</dbReference>
<dbReference type="RefSeq" id="WP_082702298.1">
    <property type="nucleotide sequence ID" value="NZ_LDSL01000041.1"/>
</dbReference>
<sequence length="497" mass="50680">MTAADAIAIDDGQRRWTAADVAAEARALAAVLTAQGSRVLATLMDNSAAWVIADDAAQLAGVVHVPLPAFFTPAQLGHAIEAAGVDTVLTLPPVAARWPQAPATPCEVGGQPLVLLRLPARAAAMPAGTAKITFTSGTTGAPKGVCLSAAAMQRVADGLVTAMAPLAVQRHLCALPFAVLLENIAGLMAPRAAGATCIVLPLQAVGLTGSSSFDVATFHAAVLRHQPHSLILLPQMLRAWAGYLAQSGQRAPESLRLVAVGGAAVGAGLVQAARALGIPAYEGYGLSEGASVQALNLPGRDRPGSAGAALPHARLRVAADGEIEVAGSLFGGYLGDTAAPAEWWPTGDLGRLDADGFLHVDGRKKNLLITAFGRNVSPEWVETALRGHRAIGQSVVFGDGQPVLSAVLWPLAAEEDDATLQAAVDAANAMLPDYAQVRRWTRAAAPFTPEAGMATANGRPQRAAVLARHAEALGLPLPQGTAARAPASTGSARTVAG</sequence>
<organism evidence="4 5">
    <name type="scientific">Pseudacidovorax intermedius</name>
    <dbReference type="NCBI Taxonomy" id="433924"/>
    <lineage>
        <taxon>Bacteria</taxon>
        <taxon>Pseudomonadati</taxon>
        <taxon>Pseudomonadota</taxon>
        <taxon>Betaproteobacteria</taxon>
        <taxon>Burkholderiales</taxon>
        <taxon>Comamonadaceae</taxon>
        <taxon>Pseudacidovorax</taxon>
    </lineage>
</organism>
<dbReference type="Gene3D" id="3.30.300.30">
    <property type="match status" value="1"/>
</dbReference>
<dbReference type="InterPro" id="IPR042099">
    <property type="entry name" value="ANL_N_sf"/>
</dbReference>
<feature type="compositionally biased region" description="Polar residues" evidence="2">
    <location>
        <begin position="488"/>
        <end position="497"/>
    </location>
</feature>
<reference evidence="4 5" key="1">
    <citation type="journal article" date="2016" name="Front. Microbiol.">
        <title>Genomic Resource of Rice Seed Associated Bacteria.</title>
        <authorList>
            <person name="Midha S."/>
            <person name="Bansal K."/>
            <person name="Sharma S."/>
            <person name="Kumar N."/>
            <person name="Patil P.P."/>
            <person name="Chaudhry V."/>
            <person name="Patil P.B."/>
        </authorList>
    </citation>
    <scope>NUCLEOTIDE SEQUENCE [LARGE SCALE GENOMIC DNA]</scope>
    <source>
        <strain evidence="4 5">NS331</strain>
    </source>
</reference>
<proteinExistence type="predicted"/>
<accession>A0A147H2M3</accession>
<gene>
    <name evidence="4" type="ORF">NS331_06300</name>
</gene>
<comment type="caution">
    <text evidence="4">The sequence shown here is derived from an EMBL/GenBank/DDBJ whole genome shotgun (WGS) entry which is preliminary data.</text>
</comment>
<dbReference type="InterPro" id="IPR045851">
    <property type="entry name" value="AMP-bd_C_sf"/>
</dbReference>
<dbReference type="InterPro" id="IPR020845">
    <property type="entry name" value="AMP-binding_CS"/>
</dbReference>
<evidence type="ECO:0000259" key="3">
    <source>
        <dbReference type="Pfam" id="PF00501"/>
    </source>
</evidence>
<feature type="region of interest" description="Disordered" evidence="2">
    <location>
        <begin position="477"/>
        <end position="497"/>
    </location>
</feature>
<evidence type="ECO:0000313" key="5">
    <source>
        <dbReference type="Proteomes" id="UP000072741"/>
    </source>
</evidence>
<dbReference type="InterPro" id="IPR000873">
    <property type="entry name" value="AMP-dep_synth/lig_dom"/>
</dbReference>
<dbReference type="AlphaFoldDB" id="A0A147H2M3"/>
<dbReference type="EMBL" id="LDSL01000041">
    <property type="protein sequence ID" value="KTT24210.1"/>
    <property type="molecule type" value="Genomic_DNA"/>
</dbReference>
<dbReference type="Pfam" id="PF00501">
    <property type="entry name" value="AMP-binding"/>
    <property type="match status" value="1"/>
</dbReference>
<dbReference type="SUPFAM" id="SSF56801">
    <property type="entry name" value="Acetyl-CoA synthetase-like"/>
    <property type="match status" value="1"/>
</dbReference>
<dbReference type="PANTHER" id="PTHR43767">
    <property type="entry name" value="LONG-CHAIN-FATTY-ACID--COA LIGASE"/>
    <property type="match status" value="1"/>
</dbReference>
<dbReference type="PATRIC" id="fig|433924.3.peg.3199"/>
<protein>
    <submittedName>
        <fullName evidence="4">Long-chain acyl-CoA synthetase</fullName>
    </submittedName>
</protein>
<dbReference type="GO" id="GO:0016874">
    <property type="term" value="F:ligase activity"/>
    <property type="evidence" value="ECO:0007669"/>
    <property type="project" value="UniProtKB-KW"/>
</dbReference>
<evidence type="ECO:0000256" key="2">
    <source>
        <dbReference type="SAM" id="MobiDB-lite"/>
    </source>
</evidence>
<dbReference type="PANTHER" id="PTHR43767:SF8">
    <property type="entry name" value="LONG-CHAIN-FATTY-ACID--COA LIGASE"/>
    <property type="match status" value="1"/>
</dbReference>
<dbReference type="Pfam" id="PF23562">
    <property type="entry name" value="AMP-binding_C_3"/>
    <property type="match status" value="1"/>
</dbReference>
<dbReference type="OrthoDB" id="9766486at2"/>
<keyword evidence="5" id="KW-1185">Reference proteome</keyword>
<dbReference type="Proteomes" id="UP000072741">
    <property type="component" value="Unassembled WGS sequence"/>
</dbReference>
<dbReference type="Gene3D" id="3.40.50.12780">
    <property type="entry name" value="N-terminal domain of ligase-like"/>
    <property type="match status" value="1"/>
</dbReference>
<keyword evidence="1" id="KW-0436">Ligase</keyword>
<evidence type="ECO:0000313" key="4">
    <source>
        <dbReference type="EMBL" id="KTT24210.1"/>
    </source>
</evidence>
<name>A0A147H2M3_9BURK</name>